<evidence type="ECO:0000313" key="3">
    <source>
        <dbReference type="EMBL" id="GMK60097.1"/>
    </source>
</evidence>
<feature type="compositionally biased region" description="Pro residues" evidence="1">
    <location>
        <begin position="70"/>
        <end position="84"/>
    </location>
</feature>
<evidence type="ECO:0000313" key="4">
    <source>
        <dbReference type="Proteomes" id="UP001222932"/>
    </source>
</evidence>
<keyword evidence="2" id="KW-0812">Transmembrane</keyword>
<evidence type="ECO:0000256" key="2">
    <source>
        <dbReference type="SAM" id="Phobius"/>
    </source>
</evidence>
<name>A0AAD3YFK6_9TREE</name>
<feature type="region of interest" description="Disordered" evidence="1">
    <location>
        <begin position="297"/>
        <end position="327"/>
    </location>
</feature>
<feature type="region of interest" description="Disordered" evidence="1">
    <location>
        <begin position="140"/>
        <end position="171"/>
    </location>
</feature>
<keyword evidence="2" id="KW-1133">Transmembrane helix</keyword>
<reference evidence="3" key="2">
    <citation type="submission" date="2023-06" db="EMBL/GenBank/DDBJ databases">
        <authorList>
            <person name="Kobayashi Y."/>
            <person name="Kayamori A."/>
            <person name="Aoki K."/>
            <person name="Shiwa Y."/>
            <person name="Fujita N."/>
            <person name="Sugita T."/>
            <person name="Iwasaki W."/>
            <person name="Tanaka N."/>
            <person name="Takashima M."/>
        </authorList>
    </citation>
    <scope>NUCLEOTIDE SEQUENCE</scope>
    <source>
        <strain evidence="3">HIS016</strain>
    </source>
</reference>
<dbReference type="Proteomes" id="UP001222932">
    <property type="component" value="Unassembled WGS sequence"/>
</dbReference>
<protein>
    <submittedName>
        <fullName evidence="3">Uncharacterized protein</fullName>
    </submittedName>
</protein>
<feature type="compositionally biased region" description="Basic and acidic residues" evidence="1">
    <location>
        <begin position="158"/>
        <end position="169"/>
    </location>
</feature>
<keyword evidence="4" id="KW-1185">Reference proteome</keyword>
<proteinExistence type="predicted"/>
<comment type="caution">
    <text evidence="3">The sequence shown here is derived from an EMBL/GenBank/DDBJ whole genome shotgun (WGS) entry which is preliminary data.</text>
</comment>
<feature type="transmembrane region" description="Helical" evidence="2">
    <location>
        <begin position="271"/>
        <end position="290"/>
    </location>
</feature>
<keyword evidence="2" id="KW-0472">Membrane</keyword>
<evidence type="ECO:0000256" key="1">
    <source>
        <dbReference type="SAM" id="MobiDB-lite"/>
    </source>
</evidence>
<organism evidence="3 4">
    <name type="scientific">Cutaneotrichosporon spelunceum</name>
    <dbReference type="NCBI Taxonomy" id="1672016"/>
    <lineage>
        <taxon>Eukaryota</taxon>
        <taxon>Fungi</taxon>
        <taxon>Dikarya</taxon>
        <taxon>Basidiomycota</taxon>
        <taxon>Agaricomycotina</taxon>
        <taxon>Tremellomycetes</taxon>
        <taxon>Trichosporonales</taxon>
        <taxon>Trichosporonaceae</taxon>
        <taxon>Cutaneotrichosporon</taxon>
    </lineage>
</organism>
<dbReference type="AlphaFoldDB" id="A0AAD3YFK6"/>
<sequence length="400" mass="43997">MRGLGLSGVPELEANALVDLDDTAPIDPHRPSLPRPPTPEVEMAEHPLSPPASPRLRFPPSSAVNWTPPAKVPTPHWSPSPSLPASPTALFPPPRRRPLSTHAEWMAIREPTPTRQRYSSLALPAELDLEGVQLFRRASLPLPPRSPTLSLGASRSSPADHSRSPERRTLIRRSLPECEPICTRPIDCKPYPGRVTLGSRLPETETESGKPGLASPIRLETHQRDWIAVPVSEEKASLTPAPTPTSLHDRPRAVTPPDPERRRYSCLPLPGLARLLALILVPVSMWLYWWQRQKLSGSTSGSSLSAQDRQEVQEREECSDDSDGEEEATIQAAWRESMDLSPSMRINLRTHRNSLTVPGVGGIPMSREASWDGSAYPGALHEPSPSPPFVSCTEDGLLDW</sequence>
<feature type="compositionally biased region" description="Basic and acidic residues" evidence="1">
    <location>
        <begin position="247"/>
        <end position="259"/>
    </location>
</feature>
<gene>
    <name evidence="3" type="ORF">CspeluHIS016_0903140</name>
</gene>
<accession>A0AAD3YFK6</accession>
<feature type="region of interest" description="Disordered" evidence="1">
    <location>
        <begin position="234"/>
        <end position="259"/>
    </location>
</feature>
<feature type="region of interest" description="Disordered" evidence="1">
    <location>
        <begin position="16"/>
        <end position="97"/>
    </location>
</feature>
<dbReference type="EMBL" id="BTCM01000009">
    <property type="protein sequence ID" value="GMK60097.1"/>
    <property type="molecule type" value="Genomic_DNA"/>
</dbReference>
<reference evidence="3" key="1">
    <citation type="journal article" date="2023" name="BMC Genomics">
        <title>Chromosome-level genome assemblies of Cutaneotrichosporon spp. (Trichosporonales, Basidiomycota) reveal imbalanced evolution between nucleotide sequences and chromosome synteny.</title>
        <authorList>
            <person name="Kobayashi Y."/>
            <person name="Kayamori A."/>
            <person name="Aoki K."/>
            <person name="Shiwa Y."/>
            <person name="Matsutani M."/>
            <person name="Fujita N."/>
            <person name="Sugita T."/>
            <person name="Iwasaki W."/>
            <person name="Tanaka N."/>
            <person name="Takashima M."/>
        </authorList>
    </citation>
    <scope>NUCLEOTIDE SEQUENCE</scope>
    <source>
        <strain evidence="3">HIS016</strain>
    </source>
</reference>
<feature type="compositionally biased region" description="Acidic residues" evidence="1">
    <location>
        <begin position="317"/>
        <end position="327"/>
    </location>
</feature>